<evidence type="ECO:0000256" key="2">
    <source>
        <dbReference type="ARBA" id="ARBA00022448"/>
    </source>
</evidence>
<dbReference type="PROSITE" id="PS50893">
    <property type="entry name" value="ABC_TRANSPORTER_2"/>
    <property type="match status" value="2"/>
</dbReference>
<dbReference type="InterPro" id="IPR003593">
    <property type="entry name" value="AAA+_ATPase"/>
</dbReference>
<dbReference type="PANTHER" id="PTHR43553">
    <property type="entry name" value="HEAVY METAL TRANSPORTER"/>
    <property type="match status" value="1"/>
</dbReference>
<dbReference type="GO" id="GO:0005524">
    <property type="term" value="F:ATP binding"/>
    <property type="evidence" value="ECO:0007669"/>
    <property type="project" value="UniProtKB-KW"/>
</dbReference>
<dbReference type="PANTHER" id="PTHR43553:SF25">
    <property type="entry name" value="ABC-TYPE COBALT TRANSPORT SYSTEM, ATPASE COMPONENT"/>
    <property type="match status" value="1"/>
</dbReference>
<evidence type="ECO:0000259" key="5">
    <source>
        <dbReference type="PROSITE" id="PS50893"/>
    </source>
</evidence>
<dbReference type="RefSeq" id="WP_397078275.1">
    <property type="nucleotide sequence ID" value="NZ_JBITGY010000001.1"/>
</dbReference>
<evidence type="ECO:0000313" key="6">
    <source>
        <dbReference type="EMBL" id="MFI6496262.1"/>
    </source>
</evidence>
<accession>A0ABW7YKM1</accession>
<keyword evidence="4 6" id="KW-0067">ATP-binding</keyword>
<comment type="similarity">
    <text evidence="1">Belongs to the ABC transporter superfamily.</text>
</comment>
<dbReference type="CDD" id="cd03225">
    <property type="entry name" value="ABC_cobalt_CbiO_domain1"/>
    <property type="match status" value="2"/>
</dbReference>
<dbReference type="EMBL" id="JBITGY010000001">
    <property type="protein sequence ID" value="MFI6496262.1"/>
    <property type="molecule type" value="Genomic_DNA"/>
</dbReference>
<evidence type="ECO:0000256" key="3">
    <source>
        <dbReference type="ARBA" id="ARBA00022741"/>
    </source>
</evidence>
<dbReference type="InterPro" id="IPR027417">
    <property type="entry name" value="P-loop_NTPase"/>
</dbReference>
<evidence type="ECO:0000256" key="1">
    <source>
        <dbReference type="ARBA" id="ARBA00005417"/>
    </source>
</evidence>
<feature type="domain" description="ABC transporter" evidence="5">
    <location>
        <begin position="270"/>
        <end position="502"/>
    </location>
</feature>
<dbReference type="Proteomes" id="UP001612741">
    <property type="component" value="Unassembled WGS sequence"/>
</dbReference>
<feature type="domain" description="ABC transporter" evidence="5">
    <location>
        <begin position="5"/>
        <end position="243"/>
    </location>
</feature>
<dbReference type="InterPro" id="IPR017871">
    <property type="entry name" value="ABC_transporter-like_CS"/>
</dbReference>
<dbReference type="InterPro" id="IPR003439">
    <property type="entry name" value="ABC_transporter-like_ATP-bd"/>
</dbReference>
<dbReference type="Gene3D" id="3.40.50.300">
    <property type="entry name" value="P-loop containing nucleotide triphosphate hydrolases"/>
    <property type="match status" value="2"/>
</dbReference>
<organism evidence="6 7">
    <name type="scientific">Nonomuraea typhae</name>
    <dbReference type="NCBI Taxonomy" id="2603600"/>
    <lineage>
        <taxon>Bacteria</taxon>
        <taxon>Bacillati</taxon>
        <taxon>Actinomycetota</taxon>
        <taxon>Actinomycetes</taxon>
        <taxon>Streptosporangiales</taxon>
        <taxon>Streptosporangiaceae</taxon>
        <taxon>Nonomuraea</taxon>
    </lineage>
</organism>
<sequence length="535" mass="57651">MIIDVRGAAVRYRSTGQQVLHDVDLTVERGDFVLVAGPSGCGKSTLLRLLNGLVPHAYRAEVGGEVRIGGKAAGEQSIRQLSTVVGTLLQDPAKQIVGTTVVTELAFGPENLGLPRAEIRDRIDEVATRVGITHLLPRPTHELSGGELQLVAFAGVLIMRPDVVIVDEPLANLDPDAGRRLLGELRRFVDGGGAAVVVEHRVEELLEFAPTTALYLEEGRTRYLGDISGFLRQVPVAHVKLPFDTLIARADELPAFPHAHRPPGAGPSRLAYRNVSLGYGRRTVLHEADLDLKADERVAVLGRNGAGKSTLLRAAVRLLEPSEGEILVDGEPIAGRSTLSLATTFGYVFQNPSQALFSASVEEEMAFGPRNLGRTPEEIAEVAKEALAAMMLDHEPDILARPPHTLSHGQQRRLTVALALAMRPKTLVLDEPTAGQDLRTTATFMERVLGGMESVYFITHDVDLALTSADRIVIVDGGRIVADAAPAELAHRPDLWTGSGLRETSLVRAIRDLLPEKGAIPHPFDLARSGRNPPP</sequence>
<proteinExistence type="inferred from homology"/>
<dbReference type="SMART" id="SM00382">
    <property type="entry name" value="AAA"/>
    <property type="match status" value="2"/>
</dbReference>
<keyword evidence="3" id="KW-0547">Nucleotide-binding</keyword>
<keyword evidence="7" id="KW-1185">Reference proteome</keyword>
<protein>
    <submittedName>
        <fullName evidence="6">ABC transporter ATP-binding protein</fullName>
    </submittedName>
</protein>
<dbReference type="SUPFAM" id="SSF52540">
    <property type="entry name" value="P-loop containing nucleoside triphosphate hydrolases"/>
    <property type="match status" value="2"/>
</dbReference>
<name>A0ABW7YKM1_9ACTN</name>
<evidence type="ECO:0000256" key="4">
    <source>
        <dbReference type="ARBA" id="ARBA00022840"/>
    </source>
</evidence>
<dbReference type="InterPro" id="IPR050095">
    <property type="entry name" value="ECF_ABC_transporter_ATP-bd"/>
</dbReference>
<reference evidence="6 7" key="1">
    <citation type="submission" date="2024-10" db="EMBL/GenBank/DDBJ databases">
        <title>The Natural Products Discovery Center: Release of the First 8490 Sequenced Strains for Exploring Actinobacteria Biosynthetic Diversity.</title>
        <authorList>
            <person name="Kalkreuter E."/>
            <person name="Kautsar S.A."/>
            <person name="Yang D."/>
            <person name="Bader C.D."/>
            <person name="Teijaro C.N."/>
            <person name="Fluegel L."/>
            <person name="Davis C.M."/>
            <person name="Simpson J.R."/>
            <person name="Lauterbach L."/>
            <person name="Steele A.D."/>
            <person name="Gui C."/>
            <person name="Meng S."/>
            <person name="Li G."/>
            <person name="Viehrig K."/>
            <person name="Ye F."/>
            <person name="Su P."/>
            <person name="Kiefer A.F."/>
            <person name="Nichols A."/>
            <person name="Cepeda A.J."/>
            <person name="Yan W."/>
            <person name="Fan B."/>
            <person name="Jiang Y."/>
            <person name="Adhikari A."/>
            <person name="Zheng C.-J."/>
            <person name="Schuster L."/>
            <person name="Cowan T.M."/>
            <person name="Smanski M.J."/>
            <person name="Chevrette M.G."/>
            <person name="De Carvalho L.P.S."/>
            <person name="Shen B."/>
        </authorList>
    </citation>
    <scope>NUCLEOTIDE SEQUENCE [LARGE SCALE GENOMIC DNA]</scope>
    <source>
        <strain evidence="6 7">NPDC050545</strain>
    </source>
</reference>
<comment type="caution">
    <text evidence="6">The sequence shown here is derived from an EMBL/GenBank/DDBJ whole genome shotgun (WGS) entry which is preliminary data.</text>
</comment>
<keyword evidence="2" id="KW-0813">Transport</keyword>
<dbReference type="PROSITE" id="PS00211">
    <property type="entry name" value="ABC_TRANSPORTER_1"/>
    <property type="match status" value="2"/>
</dbReference>
<gene>
    <name evidence="6" type="ORF">ACIBG2_02705</name>
</gene>
<evidence type="ECO:0000313" key="7">
    <source>
        <dbReference type="Proteomes" id="UP001612741"/>
    </source>
</evidence>
<dbReference type="Pfam" id="PF00005">
    <property type="entry name" value="ABC_tran"/>
    <property type="match status" value="2"/>
</dbReference>
<dbReference type="InterPro" id="IPR015856">
    <property type="entry name" value="ABC_transpr_CbiO/EcfA_su"/>
</dbReference>